<keyword evidence="1" id="KW-1133">Transmembrane helix</keyword>
<reference evidence="2" key="1">
    <citation type="submission" date="2021-05" db="EMBL/GenBank/DDBJ databases">
        <authorList>
            <person name="Pietrasiak N."/>
            <person name="Ward R."/>
            <person name="Stajich J.E."/>
            <person name="Kurbessoian T."/>
        </authorList>
    </citation>
    <scope>NUCLEOTIDE SEQUENCE</scope>
    <source>
        <strain evidence="2">GSE-TBD4-15B</strain>
    </source>
</reference>
<comment type="caution">
    <text evidence="2">The sequence shown here is derived from an EMBL/GenBank/DDBJ whole genome shotgun (WGS) entry which is preliminary data.</text>
</comment>
<proteinExistence type="predicted"/>
<organism evidence="2 3">
    <name type="scientific">Pegethrix bostrychoides GSE-TBD4-15B</name>
    <dbReference type="NCBI Taxonomy" id="2839662"/>
    <lineage>
        <taxon>Bacteria</taxon>
        <taxon>Bacillati</taxon>
        <taxon>Cyanobacteriota</taxon>
        <taxon>Cyanophyceae</taxon>
        <taxon>Oculatellales</taxon>
        <taxon>Oculatellaceae</taxon>
        <taxon>Pegethrix</taxon>
    </lineage>
</organism>
<evidence type="ECO:0000313" key="2">
    <source>
        <dbReference type="EMBL" id="MBW4466082.1"/>
    </source>
</evidence>
<feature type="transmembrane region" description="Helical" evidence="1">
    <location>
        <begin position="44"/>
        <end position="63"/>
    </location>
</feature>
<evidence type="ECO:0000256" key="1">
    <source>
        <dbReference type="SAM" id="Phobius"/>
    </source>
</evidence>
<keyword evidence="1" id="KW-0472">Membrane</keyword>
<evidence type="ECO:0000313" key="3">
    <source>
        <dbReference type="Proteomes" id="UP000707356"/>
    </source>
</evidence>
<dbReference type="AlphaFoldDB" id="A0A951U611"/>
<reference evidence="2" key="2">
    <citation type="journal article" date="2022" name="Microbiol. Resour. Announc.">
        <title>Metagenome Sequencing to Explore Phylogenomics of Terrestrial Cyanobacteria.</title>
        <authorList>
            <person name="Ward R.D."/>
            <person name="Stajich J.E."/>
            <person name="Johansen J.R."/>
            <person name="Huntemann M."/>
            <person name="Clum A."/>
            <person name="Foster B."/>
            <person name="Foster B."/>
            <person name="Roux S."/>
            <person name="Palaniappan K."/>
            <person name="Varghese N."/>
            <person name="Mukherjee S."/>
            <person name="Reddy T.B.K."/>
            <person name="Daum C."/>
            <person name="Copeland A."/>
            <person name="Chen I.A."/>
            <person name="Ivanova N.N."/>
            <person name="Kyrpides N.C."/>
            <person name="Shapiro N."/>
            <person name="Eloe-Fadrosh E.A."/>
            <person name="Pietrasiak N."/>
        </authorList>
    </citation>
    <scope>NUCLEOTIDE SEQUENCE</scope>
    <source>
        <strain evidence="2">GSE-TBD4-15B</strain>
    </source>
</reference>
<accession>A0A951U611</accession>
<name>A0A951U611_9CYAN</name>
<dbReference type="Proteomes" id="UP000707356">
    <property type="component" value="Unassembled WGS sequence"/>
</dbReference>
<protein>
    <submittedName>
        <fullName evidence="2">Uncharacterized protein</fullName>
    </submittedName>
</protein>
<dbReference type="EMBL" id="JAHHHV010000065">
    <property type="protein sequence ID" value="MBW4466082.1"/>
    <property type="molecule type" value="Genomic_DNA"/>
</dbReference>
<sequence length="77" mass="8120">MNMRQVCGSAVVSGLIGAAVGLGIAKIAAPEFVSRQYQELPARYPIYGAIAGAIVGGCQCAILQIKKQRDQEDLEGR</sequence>
<gene>
    <name evidence="2" type="ORF">KME07_11665</name>
</gene>
<keyword evidence="1" id="KW-0812">Transmembrane</keyword>